<organism evidence="3 4">
    <name type="scientific">Murimonas intestini</name>
    <dbReference type="NCBI Taxonomy" id="1337051"/>
    <lineage>
        <taxon>Bacteria</taxon>
        <taxon>Bacillati</taxon>
        <taxon>Bacillota</taxon>
        <taxon>Clostridia</taxon>
        <taxon>Lachnospirales</taxon>
        <taxon>Lachnospiraceae</taxon>
        <taxon>Murimonas</taxon>
    </lineage>
</organism>
<sequence length="276" mass="32974">MSVSIKKITPEEFCVLVKMPEAAAGIIEEERLKTEDKEYRAVRETFFRDWQEFNRQVNREEGSSRRFLYYYVMFACEAYEDYQRKGLTEQLYLDTFSDYRIWCENCYAQTGECGLRECEWLWRHSYLKLFRLGRLQYELYPAREDISTGGFEIKKGQMLLNIHIPQGEPLRFDACEDSLRQAQKMFPDFHYFVCDSWLLYPGLKELMKADSNIIRFQERFHIFEVNEADRDAELRIFRTVREDPADYPEDTAFQKRAKAYLLAGRHLGNASGIFML</sequence>
<evidence type="ECO:0000259" key="1">
    <source>
        <dbReference type="Pfam" id="PF18082"/>
    </source>
</evidence>
<keyword evidence="4" id="KW-1185">Reference proteome</keyword>
<feature type="domain" description="N-acyltransferase N-terminal" evidence="1">
    <location>
        <begin position="12"/>
        <end position="124"/>
    </location>
</feature>
<evidence type="ECO:0008006" key="5">
    <source>
        <dbReference type="Google" id="ProtNLM"/>
    </source>
</evidence>
<dbReference type="InterPro" id="IPR041273">
    <property type="entry name" value="NAT_N"/>
</dbReference>
<feature type="domain" description="GNAT-like C-terminal" evidence="2">
    <location>
        <begin position="129"/>
        <end position="274"/>
    </location>
</feature>
<evidence type="ECO:0000313" key="3">
    <source>
        <dbReference type="EMBL" id="PWJ76579.1"/>
    </source>
</evidence>
<dbReference type="Pfam" id="PF18082">
    <property type="entry name" value="NAT_N"/>
    <property type="match status" value="1"/>
</dbReference>
<protein>
    <recommendedName>
        <fullName evidence="5">GNAT-like C-terminal domain-containing protein</fullName>
    </recommendedName>
</protein>
<dbReference type="EMBL" id="QGGY01000004">
    <property type="protein sequence ID" value="PWJ76579.1"/>
    <property type="molecule type" value="Genomic_DNA"/>
</dbReference>
<gene>
    <name evidence="3" type="ORF">C7383_10424</name>
</gene>
<dbReference type="Gene3D" id="3.40.630.120">
    <property type="match status" value="1"/>
</dbReference>
<comment type="caution">
    <text evidence="3">The sequence shown here is derived from an EMBL/GenBank/DDBJ whole genome shotgun (WGS) entry which is preliminary data.</text>
</comment>
<evidence type="ECO:0000313" key="4">
    <source>
        <dbReference type="Proteomes" id="UP000245412"/>
    </source>
</evidence>
<reference evidence="3 4" key="1">
    <citation type="submission" date="2018-05" db="EMBL/GenBank/DDBJ databases">
        <authorList>
            <person name="Goeker M."/>
            <person name="Huntemann M."/>
            <person name="Clum A."/>
            <person name="Pillay M."/>
            <person name="Palaniappan K."/>
            <person name="Varghese N."/>
            <person name="Mikhailova N."/>
            <person name="Stamatis D."/>
            <person name="Reddy T."/>
            <person name="Daum C."/>
            <person name="Shapiro N."/>
            <person name="Ivanova N."/>
            <person name="Kyrpides N."/>
            <person name="Woyke T."/>
        </authorList>
    </citation>
    <scope>NUCLEOTIDE SEQUENCE [LARGE SCALE GENOMIC DNA]</scope>
    <source>
        <strain evidence="3 4">DSM 26524</strain>
    </source>
</reference>
<name>A0AB73T5E8_9FIRM</name>
<dbReference type="InterPro" id="IPR041644">
    <property type="entry name" value="GNAT_C"/>
</dbReference>
<dbReference type="AlphaFoldDB" id="A0AB73T5E8"/>
<dbReference type="Pfam" id="PF18164">
    <property type="entry name" value="GNAT_C"/>
    <property type="match status" value="1"/>
</dbReference>
<dbReference type="Proteomes" id="UP000245412">
    <property type="component" value="Unassembled WGS sequence"/>
</dbReference>
<accession>A0AB73T5E8</accession>
<proteinExistence type="predicted"/>
<evidence type="ECO:0000259" key="2">
    <source>
        <dbReference type="Pfam" id="PF18164"/>
    </source>
</evidence>